<dbReference type="PROSITE" id="PS50110">
    <property type="entry name" value="RESPONSE_REGULATORY"/>
    <property type="match status" value="1"/>
</dbReference>
<reference evidence="3 4" key="1">
    <citation type="submission" date="2015-01" db="EMBL/GenBank/DDBJ databases">
        <title>Draft genome of the acidophilic iron oxidizer Ferrimicrobium acidiphilum strain T23.</title>
        <authorList>
            <person name="Poehlein A."/>
            <person name="Eisen S."/>
            <person name="Schloemann M."/>
            <person name="Johnson B.D."/>
            <person name="Daniel R."/>
            <person name="Muehling M."/>
        </authorList>
    </citation>
    <scope>NUCLEOTIDE SEQUENCE [LARGE SCALE GENOMIC DNA]</scope>
    <source>
        <strain evidence="3 4">T23</strain>
    </source>
</reference>
<keyword evidence="1" id="KW-0597">Phosphoprotein</keyword>
<dbReference type="OrthoDB" id="9800897at2"/>
<sequence>MRILVVDDSRAMRLIVMRQLRQAGFDDAEFIEAQDGVEALQRLSESVVDLVLSDWNMPEMNGLEFLRELRSQGEQVPFGFVTSEGTPDMVRLARESGASFLISKPFTPDNFRDALDAVGVR</sequence>
<evidence type="ECO:0000313" key="3">
    <source>
        <dbReference type="EMBL" id="KJE76920.1"/>
    </source>
</evidence>
<dbReference type="PATRIC" id="fig|1121877.4.peg.1362"/>
<dbReference type="RefSeq" id="WP_035390479.1">
    <property type="nucleotide sequence ID" value="NZ_JQKF01000025.1"/>
</dbReference>
<keyword evidence="4" id="KW-1185">Reference proteome</keyword>
<dbReference type="Gene3D" id="3.40.50.2300">
    <property type="match status" value="1"/>
</dbReference>
<name>A0A0D8FUG8_9ACTN</name>
<dbReference type="GO" id="GO:0000160">
    <property type="term" value="P:phosphorelay signal transduction system"/>
    <property type="evidence" value="ECO:0007669"/>
    <property type="project" value="InterPro"/>
</dbReference>
<dbReference type="SMART" id="SM00448">
    <property type="entry name" value="REC"/>
    <property type="match status" value="1"/>
</dbReference>
<dbReference type="Proteomes" id="UP000032336">
    <property type="component" value="Unassembled WGS sequence"/>
</dbReference>
<dbReference type="InterPro" id="IPR052048">
    <property type="entry name" value="ST_Response_Regulator"/>
</dbReference>
<comment type="caution">
    <text evidence="3">The sequence shown here is derived from an EMBL/GenBank/DDBJ whole genome shotgun (WGS) entry which is preliminary data.</text>
</comment>
<dbReference type="SUPFAM" id="SSF52172">
    <property type="entry name" value="CheY-like"/>
    <property type="match status" value="1"/>
</dbReference>
<organism evidence="3 4">
    <name type="scientific">Ferrimicrobium acidiphilum DSM 19497</name>
    <dbReference type="NCBI Taxonomy" id="1121877"/>
    <lineage>
        <taxon>Bacteria</taxon>
        <taxon>Bacillati</taxon>
        <taxon>Actinomycetota</taxon>
        <taxon>Acidimicrobiia</taxon>
        <taxon>Acidimicrobiales</taxon>
        <taxon>Acidimicrobiaceae</taxon>
        <taxon>Ferrimicrobium</taxon>
    </lineage>
</organism>
<evidence type="ECO:0000256" key="1">
    <source>
        <dbReference type="PROSITE-ProRule" id="PRU00169"/>
    </source>
</evidence>
<dbReference type="AlphaFoldDB" id="A0A0D8FUG8"/>
<gene>
    <name evidence="3" type="ORF">FEAC_12440</name>
</gene>
<feature type="modified residue" description="4-aspartylphosphate" evidence="1">
    <location>
        <position position="54"/>
    </location>
</feature>
<dbReference type="Pfam" id="PF00072">
    <property type="entry name" value="Response_reg"/>
    <property type="match status" value="1"/>
</dbReference>
<dbReference type="EMBL" id="JXUW01000009">
    <property type="protein sequence ID" value="KJE76920.1"/>
    <property type="molecule type" value="Genomic_DNA"/>
</dbReference>
<dbReference type="InterPro" id="IPR001789">
    <property type="entry name" value="Sig_transdc_resp-reg_receiver"/>
</dbReference>
<dbReference type="GeneID" id="78372470"/>
<protein>
    <recommendedName>
        <fullName evidence="2">Response regulatory domain-containing protein</fullName>
    </recommendedName>
</protein>
<evidence type="ECO:0000259" key="2">
    <source>
        <dbReference type="PROSITE" id="PS50110"/>
    </source>
</evidence>
<evidence type="ECO:0000313" key="4">
    <source>
        <dbReference type="Proteomes" id="UP000032336"/>
    </source>
</evidence>
<dbReference type="eggNOG" id="COG0784">
    <property type="taxonomic scope" value="Bacteria"/>
</dbReference>
<dbReference type="STRING" id="1121877.FEAC_12440"/>
<accession>A0A0D8FUG8</accession>
<proteinExistence type="predicted"/>
<feature type="domain" description="Response regulatory" evidence="2">
    <location>
        <begin position="2"/>
        <end position="119"/>
    </location>
</feature>
<dbReference type="PANTHER" id="PTHR43228:SF1">
    <property type="entry name" value="TWO-COMPONENT RESPONSE REGULATOR ARR22"/>
    <property type="match status" value="1"/>
</dbReference>
<dbReference type="PANTHER" id="PTHR43228">
    <property type="entry name" value="TWO-COMPONENT RESPONSE REGULATOR"/>
    <property type="match status" value="1"/>
</dbReference>
<dbReference type="InterPro" id="IPR011006">
    <property type="entry name" value="CheY-like_superfamily"/>
</dbReference>